<dbReference type="InterPro" id="IPR036291">
    <property type="entry name" value="NAD(P)-bd_dom_sf"/>
</dbReference>
<gene>
    <name evidence="3" type="primary">fcl_1</name>
    <name evidence="3" type="ORF">Thiowin_00153</name>
</gene>
<sequence length="187" mass="19905">MIKPTLFLAGHRGMVGRAIARQLQAERPAHHQPELLTASRAELDLLNQQAVNAFFQQHKIDQVIIAAAKVGGIQANNSLPAEFIYQNLMIEANLIHAAHQADIQQLLFLGSSCIYPRDAPQPMAEDALLTGPLEPTNEPYAIAPNVNSPPASSCARVTTANTGATTAASCRPTSTAPATTFTPSTAM</sequence>
<dbReference type="EC" id="1.1.1.271" evidence="3"/>
<dbReference type="Pfam" id="PF01370">
    <property type="entry name" value="Epimerase"/>
    <property type="match status" value="1"/>
</dbReference>
<evidence type="ECO:0000313" key="4">
    <source>
        <dbReference type="Proteomes" id="UP001432180"/>
    </source>
</evidence>
<proteinExistence type="predicted"/>
<evidence type="ECO:0000256" key="1">
    <source>
        <dbReference type="SAM" id="MobiDB-lite"/>
    </source>
</evidence>
<organism evidence="3 4">
    <name type="scientific">Thiorhodovibrio winogradskyi</name>
    <dbReference type="NCBI Taxonomy" id="77007"/>
    <lineage>
        <taxon>Bacteria</taxon>
        <taxon>Pseudomonadati</taxon>
        <taxon>Pseudomonadota</taxon>
        <taxon>Gammaproteobacteria</taxon>
        <taxon>Chromatiales</taxon>
        <taxon>Chromatiaceae</taxon>
        <taxon>Thiorhodovibrio</taxon>
    </lineage>
</organism>
<dbReference type="InterPro" id="IPR001509">
    <property type="entry name" value="Epimerase_deHydtase"/>
</dbReference>
<dbReference type="SUPFAM" id="SSF51735">
    <property type="entry name" value="NAD(P)-binding Rossmann-fold domains"/>
    <property type="match status" value="1"/>
</dbReference>
<dbReference type="GO" id="GO:0050577">
    <property type="term" value="F:GDP-L-fucose synthase activity"/>
    <property type="evidence" value="ECO:0007669"/>
    <property type="project" value="UniProtKB-EC"/>
</dbReference>
<protein>
    <submittedName>
        <fullName evidence="3">GDP-L-fucose synthase</fullName>
        <ecNumber evidence="3">1.1.1.271</ecNumber>
    </submittedName>
</protein>
<name>A0ABZ0S4R1_9GAMM</name>
<accession>A0ABZ0S4R1</accession>
<dbReference type="Gene3D" id="3.40.50.720">
    <property type="entry name" value="NAD(P)-binding Rossmann-like Domain"/>
    <property type="match status" value="1"/>
</dbReference>
<dbReference type="PANTHER" id="PTHR43238:SF1">
    <property type="entry name" value="GDP-L-FUCOSE SYNTHASE"/>
    <property type="match status" value="1"/>
</dbReference>
<keyword evidence="4" id="KW-1185">Reference proteome</keyword>
<evidence type="ECO:0000313" key="3">
    <source>
        <dbReference type="EMBL" id="WPL15268.1"/>
    </source>
</evidence>
<feature type="domain" description="NAD-dependent epimerase/dehydratase" evidence="2">
    <location>
        <begin position="7"/>
        <end position="143"/>
    </location>
</feature>
<evidence type="ECO:0000259" key="2">
    <source>
        <dbReference type="Pfam" id="PF01370"/>
    </source>
</evidence>
<feature type="region of interest" description="Disordered" evidence="1">
    <location>
        <begin position="167"/>
        <end position="187"/>
    </location>
</feature>
<reference evidence="3 4" key="1">
    <citation type="journal article" date="2023" name="Microorganisms">
        <title>Thiorhodovibrio frisius and Trv. litoralis spp. nov., Two Novel Members from a Clade of Fastidious Purple Sulfur Bacteria That Exhibit Unique Red-Shifted Light-Harvesting Capabilities.</title>
        <authorList>
            <person name="Methner A."/>
            <person name="Kuzyk S.B."/>
            <person name="Petersen J."/>
            <person name="Bauer S."/>
            <person name="Brinkmann H."/>
            <person name="Sichau K."/>
            <person name="Wanner G."/>
            <person name="Wolf J."/>
            <person name="Neumann-Schaal M."/>
            <person name="Henke P."/>
            <person name="Tank M."/>
            <person name="Sproer C."/>
            <person name="Bunk B."/>
            <person name="Overmann J."/>
        </authorList>
    </citation>
    <scope>NUCLEOTIDE SEQUENCE [LARGE SCALE GENOMIC DNA]</scope>
    <source>
        <strain evidence="3 4">DSM 6702</strain>
    </source>
</reference>
<keyword evidence="3" id="KW-0560">Oxidoreductase</keyword>
<dbReference type="PANTHER" id="PTHR43238">
    <property type="entry name" value="GDP-L-FUCOSE SYNTHASE"/>
    <property type="match status" value="1"/>
</dbReference>
<dbReference type="Proteomes" id="UP001432180">
    <property type="component" value="Chromosome"/>
</dbReference>
<dbReference type="EMBL" id="CP121472">
    <property type="protein sequence ID" value="WPL15268.1"/>
    <property type="molecule type" value="Genomic_DNA"/>
</dbReference>